<keyword evidence="2" id="KW-1185">Reference proteome</keyword>
<organism evidence="1 2">
    <name type="scientific">Fusarium solani subsp. cucurbitae</name>
    <name type="common">Neocosmosporum cucurbitae</name>
    <dbReference type="NCBI Taxonomy" id="2747967"/>
    <lineage>
        <taxon>Eukaryota</taxon>
        <taxon>Fungi</taxon>
        <taxon>Dikarya</taxon>
        <taxon>Ascomycota</taxon>
        <taxon>Pezizomycotina</taxon>
        <taxon>Sordariomycetes</taxon>
        <taxon>Hypocreomycetidae</taxon>
        <taxon>Hypocreales</taxon>
        <taxon>Nectriaceae</taxon>
        <taxon>Fusarium</taxon>
        <taxon>Fusarium solani species complex</taxon>
    </lineage>
</organism>
<evidence type="ECO:0000313" key="1">
    <source>
        <dbReference type="EMBL" id="UPK90429.1"/>
    </source>
</evidence>
<protein>
    <submittedName>
        <fullName evidence="1">Uncharacterized protein</fullName>
    </submittedName>
</protein>
<dbReference type="Proteomes" id="UP000830768">
    <property type="component" value="Chromosome 1"/>
</dbReference>
<name>A0ACD3YND5_FUSSC</name>
<reference evidence="1" key="1">
    <citation type="submission" date="2021-11" db="EMBL/GenBank/DDBJ databases">
        <title>Fusarium solani-melongenae Genome sequencing and assembly.</title>
        <authorList>
            <person name="Xie S."/>
            <person name="Huang L."/>
            <person name="Zhang X."/>
        </authorList>
    </citation>
    <scope>NUCLEOTIDE SEQUENCE</scope>
    <source>
        <strain evidence="1">CRI 24-3</strain>
    </source>
</reference>
<accession>A0ACD3YND5</accession>
<gene>
    <name evidence="1" type="ORF">LCI18_001364</name>
</gene>
<sequence length="370" mass="40581">MASFLRSYIGSFTRLCTVRSKSLSSRYLHLSSRLHHQSSNMAKSRVLVVGTGGIGTMSAYALENGGLAEVTAVMRSNYDAAVKDGIDIDSVQYGQIKAWRPTAITKTVPDVSKGDVAPFDFILVTTKNIPDVPPTVADIIAPAVTPGKTAIVLSQNGINIEKPLIPRFPTNPLISSVIYNDDPDTQKIGAFVNPQVPTAVAAEAAQSYVRIYNPEGKLNVIYEPDVGKARWRKIAYNGSMNPIASILRMDTPRMRMSRHIIDDLILPIILEIRAVAEANGVTLQSDLIDAVMHQDPNDTAFKPSMCQDYEKGNLMEIENLIGEPLREGEKLGVPMPTLRVVYGIMKGLQLKVKEEKGLWTAKFEPGNPYE</sequence>
<proteinExistence type="predicted"/>
<dbReference type="EMBL" id="CP090030">
    <property type="protein sequence ID" value="UPK90429.1"/>
    <property type="molecule type" value="Genomic_DNA"/>
</dbReference>
<evidence type="ECO:0000313" key="2">
    <source>
        <dbReference type="Proteomes" id="UP000830768"/>
    </source>
</evidence>